<gene>
    <name evidence="1" type="ORF">LV83_00090</name>
</gene>
<proteinExistence type="predicted"/>
<name>A0A327PSQ8_9BACT</name>
<sequence length="159" mass="18955">MAYLQMCPKIVRKSRLSNPKMVLGFPILRNCYFWRMIDFKFQPESYFTEETTSVLLVKLNYPESQWGEQISIYAHFLELKIQFEAVDFYGNDYMLYPSSSFEPLSMEDMVYLVEGMQVNTDQMEGNMELILDGIPEVESEFYPELSRYFEEKRKNYGLD</sequence>
<dbReference type="EMBL" id="QLLK01000001">
    <property type="protein sequence ID" value="RAI94843.1"/>
    <property type="molecule type" value="Genomic_DNA"/>
</dbReference>
<reference evidence="1 2" key="1">
    <citation type="submission" date="2018-06" db="EMBL/GenBank/DDBJ databases">
        <title>Genomic Encyclopedia of Archaeal and Bacterial Type Strains, Phase II (KMG-II): from individual species to whole genera.</title>
        <authorList>
            <person name="Goeker M."/>
        </authorList>
    </citation>
    <scope>NUCLEOTIDE SEQUENCE [LARGE SCALE GENOMIC DNA]</scope>
    <source>
        <strain evidence="1 2">DSM 23446</strain>
    </source>
</reference>
<evidence type="ECO:0000313" key="1">
    <source>
        <dbReference type="EMBL" id="RAI94843.1"/>
    </source>
</evidence>
<protein>
    <submittedName>
        <fullName evidence="1">Uncharacterized protein</fullName>
    </submittedName>
</protein>
<comment type="caution">
    <text evidence="1">The sequence shown here is derived from an EMBL/GenBank/DDBJ whole genome shotgun (WGS) entry which is preliminary data.</text>
</comment>
<accession>A0A327PSQ8</accession>
<dbReference type="Proteomes" id="UP000249610">
    <property type="component" value="Unassembled WGS sequence"/>
</dbReference>
<organism evidence="1 2">
    <name type="scientific">Algoriphagus yeomjeoni</name>
    <dbReference type="NCBI Taxonomy" id="291403"/>
    <lineage>
        <taxon>Bacteria</taxon>
        <taxon>Pseudomonadati</taxon>
        <taxon>Bacteroidota</taxon>
        <taxon>Cytophagia</taxon>
        <taxon>Cytophagales</taxon>
        <taxon>Cyclobacteriaceae</taxon>
        <taxon>Algoriphagus</taxon>
    </lineage>
</organism>
<evidence type="ECO:0000313" key="2">
    <source>
        <dbReference type="Proteomes" id="UP000249610"/>
    </source>
</evidence>
<keyword evidence="2" id="KW-1185">Reference proteome</keyword>
<dbReference type="AlphaFoldDB" id="A0A327PSQ8"/>